<evidence type="ECO:0000256" key="5">
    <source>
        <dbReference type="HAMAP-Rule" id="MF_02033"/>
    </source>
</evidence>
<evidence type="ECO:0000256" key="4">
    <source>
        <dbReference type="ARBA" id="ARBA00023306"/>
    </source>
</evidence>
<accession>A0A1V4I0L6</accession>
<dbReference type="EMBL" id="MWPQ01000025">
    <property type="protein sequence ID" value="OPH83655.1"/>
    <property type="molecule type" value="Genomic_DNA"/>
</dbReference>
<keyword evidence="2 5" id="KW-0132">Cell division</keyword>
<dbReference type="PANTHER" id="PTHR32432">
    <property type="entry name" value="CELL DIVISION PROTEIN FTSA-RELATED"/>
    <property type="match status" value="1"/>
</dbReference>
<dbReference type="GO" id="GO:0009898">
    <property type="term" value="C:cytoplasmic side of plasma membrane"/>
    <property type="evidence" value="ECO:0007669"/>
    <property type="project" value="UniProtKB-UniRule"/>
</dbReference>
<dbReference type="GO" id="GO:0043093">
    <property type="term" value="P:FtsZ-dependent cytokinesis"/>
    <property type="evidence" value="ECO:0007669"/>
    <property type="project" value="UniProtKB-UniRule"/>
</dbReference>
<dbReference type="InterPro" id="IPR020823">
    <property type="entry name" value="Cell_div_FtsA"/>
</dbReference>
<dbReference type="AlphaFoldDB" id="A0A1V4I0L6"/>
<dbReference type="HAMAP" id="MF_02033">
    <property type="entry name" value="FtsA"/>
    <property type="match status" value="1"/>
</dbReference>
<dbReference type="Gene3D" id="3.30.1490.110">
    <property type="match status" value="1"/>
</dbReference>
<proteinExistence type="inferred from homology"/>
<comment type="caution">
    <text evidence="8">The sequence shown here is derived from an EMBL/GenBank/DDBJ whole genome shotgun (WGS) entry which is preliminary data.</text>
</comment>
<dbReference type="Pfam" id="PF02491">
    <property type="entry name" value="SHS2_FTSA"/>
    <property type="match status" value="1"/>
</dbReference>
<keyword evidence="9" id="KW-1185">Reference proteome</keyword>
<dbReference type="SUPFAM" id="SSF53067">
    <property type="entry name" value="Actin-like ATPase domain"/>
    <property type="match status" value="2"/>
</dbReference>
<dbReference type="Gene3D" id="3.30.420.40">
    <property type="match status" value="1"/>
</dbReference>
<evidence type="ECO:0000313" key="9">
    <source>
        <dbReference type="Proteomes" id="UP000189940"/>
    </source>
</evidence>
<dbReference type="PANTHER" id="PTHR32432:SF4">
    <property type="entry name" value="CELL DIVISION PROTEIN FTSA"/>
    <property type="match status" value="1"/>
</dbReference>
<dbReference type="InterPro" id="IPR050696">
    <property type="entry name" value="FtsA/MreB"/>
</dbReference>
<dbReference type="InterPro" id="IPR043129">
    <property type="entry name" value="ATPase_NBD"/>
</dbReference>
<comment type="function">
    <text evidence="5 6">Cell division protein that is involved in the assembly of the Z ring. May serve as a membrane anchor for the Z ring.</text>
</comment>
<feature type="domain" description="SHS2" evidence="7">
    <location>
        <begin position="23"/>
        <end position="219"/>
    </location>
</feature>
<name>A0A1V4I0L6_NITVU</name>
<comment type="subcellular location">
    <subcellularLocation>
        <location evidence="5">Cell membrane</location>
        <topology evidence="5">Peripheral membrane protein</topology>
        <orientation evidence="5">Cytoplasmic side</orientation>
    </subcellularLocation>
    <text evidence="5">Localizes to the Z ring in an FtsZ-dependent manner. Targeted to the membrane through a conserved C-terminal amphipathic helix.</text>
</comment>
<comment type="subunit">
    <text evidence="5">Self-interacts. Interacts with FtsZ.</text>
</comment>
<evidence type="ECO:0000256" key="1">
    <source>
        <dbReference type="ARBA" id="ARBA00022475"/>
    </source>
</evidence>
<evidence type="ECO:0000256" key="6">
    <source>
        <dbReference type="PIRNR" id="PIRNR003101"/>
    </source>
</evidence>
<comment type="similarity">
    <text evidence="5 6">Belongs to the FtsA/MreB family.</text>
</comment>
<dbReference type="InterPro" id="IPR003494">
    <property type="entry name" value="SHS2_FtsA"/>
</dbReference>
<dbReference type="NCBIfam" id="TIGR01174">
    <property type="entry name" value="ftsA"/>
    <property type="match status" value="1"/>
</dbReference>
<dbReference type="PIRSF" id="PIRSF003101">
    <property type="entry name" value="FtsA"/>
    <property type="match status" value="1"/>
</dbReference>
<dbReference type="Proteomes" id="UP000189940">
    <property type="component" value="Unassembled WGS sequence"/>
</dbReference>
<evidence type="ECO:0000259" key="7">
    <source>
        <dbReference type="SMART" id="SM00842"/>
    </source>
</evidence>
<keyword evidence="1 5" id="KW-1003">Cell membrane</keyword>
<dbReference type="SMART" id="SM00842">
    <property type="entry name" value="FtsA"/>
    <property type="match status" value="1"/>
</dbReference>
<dbReference type="CDD" id="cd24048">
    <property type="entry name" value="ASKHA_NBD_FtsA"/>
    <property type="match status" value="1"/>
</dbReference>
<gene>
    <name evidence="5" type="primary">ftsA</name>
    <name evidence="8" type="ORF">B2M20_05750</name>
</gene>
<dbReference type="Pfam" id="PF14450">
    <property type="entry name" value="FtsA"/>
    <property type="match status" value="1"/>
</dbReference>
<evidence type="ECO:0000313" key="8">
    <source>
        <dbReference type="EMBL" id="OPH83655.1"/>
    </source>
</evidence>
<sequence length="440" mass="46768">MTVLDRDQAPKTRPMQRNRSALVASLDIGTSKIACMIARLRPSAPNDALRGRTHAVELIGYSQIQSRGMKAGAVTDLAQCEQAVRQAVSLAEQMAKVRVESVLLSVSAGRLQGQLIEAASHIQGGAVTPSDVSRVTSTGMHHATAPGRTVLHALPVGYSLDGVKGIRDPRGMVARRFGVDMNVVTSEATVAKNLMLAVERCHLTVEAMAASPYVAGLSVLTDDEVDLGAAVVEMGAGTTTIAIYSAGRFIHASGFAIGGHHVTMDLARGLGACIADAERIKTLYGTVLTGGSDVRELMTVPAAGDSDSDAPQVVSRATIANIVRQRVEEIFEMVRDRLADSPFAAEPRARVVLSGGASQLTGIPELARRVLGRPVRIGRPLGFGRLPNEAKGASFAVPTGLLVYPQYAHLEHVEPRRTRQVRTGTDGYFGKVGRWLREGF</sequence>
<evidence type="ECO:0000256" key="2">
    <source>
        <dbReference type="ARBA" id="ARBA00022618"/>
    </source>
</evidence>
<organism evidence="8 9">
    <name type="scientific">Nitrobacter vulgaris</name>
    <dbReference type="NCBI Taxonomy" id="29421"/>
    <lineage>
        <taxon>Bacteria</taxon>
        <taxon>Pseudomonadati</taxon>
        <taxon>Pseudomonadota</taxon>
        <taxon>Alphaproteobacteria</taxon>
        <taxon>Hyphomicrobiales</taxon>
        <taxon>Nitrobacteraceae</taxon>
        <taxon>Nitrobacter</taxon>
    </lineage>
</organism>
<dbReference type="OrthoDB" id="9810567at2"/>
<protein>
    <recommendedName>
        <fullName evidence="5 6">Cell division protein FtsA</fullName>
    </recommendedName>
</protein>
<keyword evidence="4 5" id="KW-0131">Cell cycle</keyword>
<reference evidence="8 9" key="1">
    <citation type="submission" date="2017-02" db="EMBL/GenBank/DDBJ databases">
        <title>Genome sequence of the nitrite-oxidizing bacterium Nitrobacter vulgaris strain Ab1.</title>
        <authorList>
            <person name="Mellbye B.L."/>
            <person name="Davis E.W."/>
            <person name="Spieck E."/>
            <person name="Chang J.H."/>
            <person name="Bottomley P.J."/>
            <person name="Sayavedra-Soto L.A."/>
        </authorList>
    </citation>
    <scope>NUCLEOTIDE SEQUENCE [LARGE SCALE GENOMIC DNA]</scope>
    <source>
        <strain evidence="8 9">Ab1</strain>
    </source>
</reference>
<dbReference type="GO" id="GO:0032153">
    <property type="term" value="C:cell division site"/>
    <property type="evidence" value="ECO:0007669"/>
    <property type="project" value="UniProtKB-UniRule"/>
</dbReference>
<evidence type="ECO:0000256" key="3">
    <source>
        <dbReference type="ARBA" id="ARBA00023136"/>
    </source>
</evidence>
<dbReference type="RefSeq" id="WP_079446112.1">
    <property type="nucleotide sequence ID" value="NZ_JAVDPZ010000011.1"/>
</dbReference>
<keyword evidence="3 5" id="KW-0472">Membrane</keyword>
<dbReference type="STRING" id="29421.B2M20_05750"/>